<evidence type="ECO:0000313" key="1">
    <source>
        <dbReference type="EMBL" id="GGA23999.1"/>
    </source>
</evidence>
<organism evidence="1 2">
    <name type="scientific">Neptunicoccus cionae</name>
    <dbReference type="NCBI Taxonomy" id="2035344"/>
    <lineage>
        <taxon>Bacteria</taxon>
        <taxon>Pseudomonadati</taxon>
        <taxon>Pseudomonadota</taxon>
        <taxon>Alphaproteobacteria</taxon>
        <taxon>Rhodobacterales</taxon>
        <taxon>Paracoccaceae</taxon>
        <taxon>Neptunicoccus</taxon>
    </lineage>
</organism>
<reference evidence="1" key="1">
    <citation type="journal article" date="2014" name="Int. J. Syst. Evol. Microbiol.">
        <title>Complete genome sequence of Corynebacterium casei LMG S-19264T (=DSM 44701T), isolated from a smear-ripened cheese.</title>
        <authorList>
            <consortium name="US DOE Joint Genome Institute (JGI-PGF)"/>
            <person name="Walter F."/>
            <person name="Albersmeier A."/>
            <person name="Kalinowski J."/>
            <person name="Ruckert C."/>
        </authorList>
    </citation>
    <scope>NUCLEOTIDE SEQUENCE</scope>
    <source>
        <strain evidence="1">CGMCC 1.15880</strain>
    </source>
</reference>
<protein>
    <submittedName>
        <fullName evidence="1">Uncharacterized protein</fullName>
    </submittedName>
</protein>
<keyword evidence="2" id="KW-1185">Reference proteome</keyword>
<dbReference type="RefSeq" id="WP_188676048.1">
    <property type="nucleotide sequence ID" value="NZ_BMKA01000003.1"/>
</dbReference>
<dbReference type="AlphaFoldDB" id="A0A916VRB8"/>
<sequence length="220" mass="24891">MNMRVQINGGGVAQSNGKKQVSIRQLVEWAFQREFAQIDFDSERRFGAEPAPSFGMEYLLLERARVGCSIDGGGRSEPHHDAELVSAALSVLPVARGGRSMAVQIAELARVGAVPDYMPRAKPHVEPVEWRSHWRGDFAKTVKLRRETYTVSNRMRAVDVYWCPIRYVNSAAEVAAARRNYLDWWAALDVLRYTFQAGRDLIAYEVTDAMPTLMPWKKTC</sequence>
<dbReference type="EMBL" id="BMKA01000003">
    <property type="protein sequence ID" value="GGA23999.1"/>
    <property type="molecule type" value="Genomic_DNA"/>
</dbReference>
<evidence type="ECO:0000313" key="2">
    <source>
        <dbReference type="Proteomes" id="UP000628017"/>
    </source>
</evidence>
<comment type="caution">
    <text evidence="1">The sequence shown here is derived from an EMBL/GenBank/DDBJ whole genome shotgun (WGS) entry which is preliminary data.</text>
</comment>
<dbReference type="Proteomes" id="UP000628017">
    <property type="component" value="Unassembled WGS sequence"/>
</dbReference>
<accession>A0A916VRB8</accession>
<gene>
    <name evidence="1" type="ORF">GCM10011498_26190</name>
</gene>
<reference evidence="1" key="2">
    <citation type="submission" date="2020-09" db="EMBL/GenBank/DDBJ databases">
        <authorList>
            <person name="Sun Q."/>
            <person name="Zhou Y."/>
        </authorList>
    </citation>
    <scope>NUCLEOTIDE SEQUENCE</scope>
    <source>
        <strain evidence="1">CGMCC 1.15880</strain>
    </source>
</reference>
<proteinExistence type="predicted"/>
<name>A0A916VRB8_9RHOB</name>